<proteinExistence type="predicted"/>
<dbReference type="Proteomes" id="UP001153269">
    <property type="component" value="Unassembled WGS sequence"/>
</dbReference>
<reference evidence="2" key="1">
    <citation type="submission" date="2020-03" db="EMBL/GenBank/DDBJ databases">
        <authorList>
            <person name="Weist P."/>
        </authorList>
    </citation>
    <scope>NUCLEOTIDE SEQUENCE</scope>
</reference>
<keyword evidence="3" id="KW-1185">Reference proteome</keyword>
<comment type="caution">
    <text evidence="2">The sequence shown here is derived from an EMBL/GenBank/DDBJ whole genome shotgun (WGS) entry which is preliminary data.</text>
</comment>
<evidence type="ECO:0000313" key="2">
    <source>
        <dbReference type="EMBL" id="CAB1444128.1"/>
    </source>
</evidence>
<protein>
    <submittedName>
        <fullName evidence="2">Uncharacterized protein</fullName>
    </submittedName>
</protein>
<name>A0A9N7V8V1_PLEPL</name>
<sequence>MPISYWSLWHMTCGSPGQYKGTSPPKSLSLSTHEDSTRPAASPASLRRGPGCFSTSSLPTNNRRSEVQLSNSSSQGKLLALQALQLPISDSMSCSAKRHGTMHVHYRGGTKEDFPL</sequence>
<evidence type="ECO:0000313" key="3">
    <source>
        <dbReference type="Proteomes" id="UP001153269"/>
    </source>
</evidence>
<feature type="compositionally biased region" description="Polar residues" evidence="1">
    <location>
        <begin position="20"/>
        <end position="31"/>
    </location>
</feature>
<evidence type="ECO:0000256" key="1">
    <source>
        <dbReference type="SAM" id="MobiDB-lite"/>
    </source>
</evidence>
<gene>
    <name evidence="2" type="ORF">PLEPLA_LOCUS31844</name>
</gene>
<accession>A0A9N7V8V1</accession>
<feature type="region of interest" description="Disordered" evidence="1">
    <location>
        <begin position="18"/>
        <end position="74"/>
    </location>
</feature>
<organism evidence="2 3">
    <name type="scientific">Pleuronectes platessa</name>
    <name type="common">European plaice</name>
    <dbReference type="NCBI Taxonomy" id="8262"/>
    <lineage>
        <taxon>Eukaryota</taxon>
        <taxon>Metazoa</taxon>
        <taxon>Chordata</taxon>
        <taxon>Craniata</taxon>
        <taxon>Vertebrata</taxon>
        <taxon>Euteleostomi</taxon>
        <taxon>Actinopterygii</taxon>
        <taxon>Neopterygii</taxon>
        <taxon>Teleostei</taxon>
        <taxon>Neoteleostei</taxon>
        <taxon>Acanthomorphata</taxon>
        <taxon>Carangaria</taxon>
        <taxon>Pleuronectiformes</taxon>
        <taxon>Pleuronectoidei</taxon>
        <taxon>Pleuronectidae</taxon>
        <taxon>Pleuronectes</taxon>
    </lineage>
</organism>
<dbReference type="AlphaFoldDB" id="A0A9N7V8V1"/>
<feature type="compositionally biased region" description="Polar residues" evidence="1">
    <location>
        <begin position="53"/>
        <end position="74"/>
    </location>
</feature>
<dbReference type="EMBL" id="CADEAL010003301">
    <property type="protein sequence ID" value="CAB1444128.1"/>
    <property type="molecule type" value="Genomic_DNA"/>
</dbReference>